<dbReference type="RefSeq" id="WP_167968314.1">
    <property type="nucleotide sequence ID" value="NZ_BHZG01000192.1"/>
</dbReference>
<evidence type="ECO:0000313" key="5">
    <source>
        <dbReference type="Proteomes" id="UP000578686"/>
    </source>
</evidence>
<feature type="region of interest" description="Disordered" evidence="1">
    <location>
        <begin position="1"/>
        <end position="27"/>
    </location>
</feature>
<organism evidence="4 5">
    <name type="scientific">Streptomyces lonarensis</name>
    <dbReference type="NCBI Taxonomy" id="700599"/>
    <lineage>
        <taxon>Bacteria</taxon>
        <taxon>Bacillati</taxon>
        <taxon>Actinomycetota</taxon>
        <taxon>Actinomycetes</taxon>
        <taxon>Kitasatosporales</taxon>
        <taxon>Streptomycetaceae</taxon>
        <taxon>Streptomyces</taxon>
    </lineage>
</organism>
<accession>A0A7X6CYQ0</accession>
<dbReference type="Pfam" id="PF09922">
    <property type="entry name" value="LiaF-like_C"/>
    <property type="match status" value="1"/>
</dbReference>
<name>A0A7X6CYQ0_9ACTN</name>
<dbReference type="Proteomes" id="UP000578686">
    <property type="component" value="Unassembled WGS sequence"/>
</dbReference>
<dbReference type="InterPro" id="IPR024425">
    <property type="entry name" value="LiaF-like_C"/>
</dbReference>
<dbReference type="AlphaFoldDB" id="A0A7X6CYQ0"/>
<evidence type="ECO:0000256" key="1">
    <source>
        <dbReference type="SAM" id="MobiDB-lite"/>
    </source>
</evidence>
<keyword evidence="5" id="KW-1185">Reference proteome</keyword>
<proteinExistence type="predicted"/>
<dbReference type="Pfam" id="PF08044">
    <property type="entry name" value="DUF1707"/>
    <property type="match status" value="1"/>
</dbReference>
<sequence length="216" mass="22441">MTTDKPPAVPLGKPTPPPAVRASDADRDRVADILREALAEGRLQADEHAERIEVLYAAKTVPELEKLIHDLPAGQSNQPPPRSTAREKASRPSGPRNVVAVLGGADRGGSWRVGAQINAVAVCGGVDIDLTEAIFDHPEVVITATAICGGVDIQVPENVTLVCEGTGIMGSFEAGEMVATAPGAPVVRVRGVAIWGAVEASAVKGKRVQNLRDGEG</sequence>
<evidence type="ECO:0000313" key="4">
    <source>
        <dbReference type="EMBL" id="NJQ05019.1"/>
    </source>
</evidence>
<dbReference type="InterPro" id="IPR012551">
    <property type="entry name" value="DUF1707_SHOCT-like"/>
</dbReference>
<feature type="domain" description="Cell wall-active antibiotics response LiaF-like C-terminal" evidence="3">
    <location>
        <begin position="115"/>
        <end position="173"/>
    </location>
</feature>
<comment type="caution">
    <text evidence="4">The sequence shown here is derived from an EMBL/GenBank/DDBJ whole genome shotgun (WGS) entry which is preliminary data.</text>
</comment>
<dbReference type="PANTHER" id="PTHR40763:SF4">
    <property type="entry name" value="DUF1707 DOMAIN-CONTAINING PROTEIN"/>
    <property type="match status" value="1"/>
</dbReference>
<feature type="region of interest" description="Disordered" evidence="1">
    <location>
        <begin position="70"/>
        <end position="97"/>
    </location>
</feature>
<dbReference type="EMBL" id="JAAVJD010000023">
    <property type="protein sequence ID" value="NJQ05019.1"/>
    <property type="molecule type" value="Genomic_DNA"/>
</dbReference>
<evidence type="ECO:0000259" key="3">
    <source>
        <dbReference type="Pfam" id="PF09922"/>
    </source>
</evidence>
<gene>
    <name evidence="4" type="ORF">HCN56_05355</name>
</gene>
<evidence type="ECO:0000259" key="2">
    <source>
        <dbReference type="Pfam" id="PF08044"/>
    </source>
</evidence>
<dbReference type="PANTHER" id="PTHR40763">
    <property type="entry name" value="MEMBRANE PROTEIN-RELATED"/>
    <property type="match status" value="1"/>
</dbReference>
<reference evidence="4 5" key="1">
    <citation type="submission" date="2020-03" db="EMBL/GenBank/DDBJ databases">
        <title>Draft genome of Streptomyces sp. ventii, isolated from the Axial Seamount in the Pacific Ocean, and resequencing of the two type strains Streptomyces lonarensis strain NCL 716 and Streptomyces bohaiensis strain 11A07.</title>
        <authorList>
            <person name="Loughran R.M."/>
            <person name="Pfannmuller K.M."/>
            <person name="Wasson B.J."/>
            <person name="Deadmond M.C."/>
            <person name="Paddock B.E."/>
            <person name="Koyack M.J."/>
            <person name="Gallegos D.A."/>
            <person name="Mitchell E.A."/>
            <person name="Ushijima B."/>
            <person name="Saw J.H."/>
            <person name="Mcphail K.L."/>
            <person name="Videau P."/>
        </authorList>
    </citation>
    <scope>NUCLEOTIDE SEQUENCE [LARGE SCALE GENOMIC DNA]</scope>
    <source>
        <strain evidence="4 5">NCL716</strain>
    </source>
</reference>
<protein>
    <submittedName>
        <fullName evidence="4">DUF1707 domain-containing protein</fullName>
    </submittedName>
</protein>
<feature type="domain" description="DUF1707" evidence="2">
    <location>
        <begin position="20"/>
        <end position="72"/>
    </location>
</feature>
<feature type="compositionally biased region" description="Pro residues" evidence="1">
    <location>
        <begin position="7"/>
        <end position="19"/>
    </location>
</feature>